<comment type="similarity">
    <text evidence="1">Belongs to the ATP-dependent AMP-binding enzyme family.</text>
</comment>
<dbReference type="InterPro" id="IPR040097">
    <property type="entry name" value="FAAL/FAAC"/>
</dbReference>
<evidence type="ECO:0000313" key="4">
    <source>
        <dbReference type="EMBL" id="MER6169099.1"/>
    </source>
</evidence>
<dbReference type="Gene3D" id="3.30.300.30">
    <property type="match status" value="1"/>
</dbReference>
<dbReference type="PROSITE" id="PS00455">
    <property type="entry name" value="AMP_BINDING"/>
    <property type="match status" value="1"/>
</dbReference>
<proteinExistence type="inferred from homology"/>
<dbReference type="GO" id="GO:0016874">
    <property type="term" value="F:ligase activity"/>
    <property type="evidence" value="ECO:0007669"/>
    <property type="project" value="UniProtKB-KW"/>
</dbReference>
<evidence type="ECO:0000256" key="1">
    <source>
        <dbReference type="ARBA" id="ARBA00006432"/>
    </source>
</evidence>
<dbReference type="RefSeq" id="WP_352150308.1">
    <property type="nucleotide sequence ID" value="NZ_JBEOZY010000056.1"/>
</dbReference>
<comment type="caution">
    <text evidence="4">The sequence shown here is derived from an EMBL/GenBank/DDBJ whole genome shotgun (WGS) entry which is preliminary data.</text>
</comment>
<protein>
    <submittedName>
        <fullName evidence="4">Fatty acyl-AMP ligase</fullName>
    </submittedName>
</protein>
<dbReference type="InterPro" id="IPR020845">
    <property type="entry name" value="AMP-binding_CS"/>
</dbReference>
<dbReference type="InterPro" id="IPR042099">
    <property type="entry name" value="ANL_N_sf"/>
</dbReference>
<evidence type="ECO:0000256" key="2">
    <source>
        <dbReference type="ARBA" id="ARBA00022598"/>
    </source>
</evidence>
<dbReference type="InterPro" id="IPR045851">
    <property type="entry name" value="AMP-bd_C_sf"/>
</dbReference>
<dbReference type="PANTHER" id="PTHR22754">
    <property type="entry name" value="DISCO-INTERACTING PROTEIN 2 DIP2 -RELATED"/>
    <property type="match status" value="1"/>
</dbReference>
<gene>
    <name evidence="4" type="ORF">ABT188_31855</name>
</gene>
<feature type="domain" description="AMP-dependent synthetase/ligase" evidence="3">
    <location>
        <begin position="10"/>
        <end position="408"/>
    </location>
</feature>
<accession>A0ABV1T5Z1</accession>
<dbReference type="SUPFAM" id="SSF56801">
    <property type="entry name" value="Acetyl-CoA synthetase-like"/>
    <property type="match status" value="1"/>
</dbReference>
<name>A0ABV1T5Z1_9ACTN</name>
<dbReference type="Gene3D" id="3.40.50.12780">
    <property type="entry name" value="N-terminal domain of ligase-like"/>
    <property type="match status" value="1"/>
</dbReference>
<dbReference type="PANTHER" id="PTHR22754:SF32">
    <property type="entry name" value="DISCO-INTERACTING PROTEIN 2"/>
    <property type="match status" value="1"/>
</dbReference>
<keyword evidence="5" id="KW-1185">Reference proteome</keyword>
<sequence>MLPLDLTSVLRHRAETEPDATAVTFVRDPGTAGAFDSLTRGELDRRARAAAVWLSDRTRPGDRVLLLHPPGVGFAVAFFACLYAGLVAVPCPQPGRYRHERRRLVGIAGDAGARVLLTNTAGLPEAQAWAREEGLHDLTCHSVGDDDADADTWRPRTEPGPDTLALLQYTSGSTGSPKGVMVRHGNLLRNAESITRITGTGRHHRMGGWIPLHHDMGLIGLLLTGVLRCGGYVQMDPASFLRRPHQWLRMLDVFDVHATASPNFGYELCLRRITDEQLAGIDLSRVRAAMNGSEPVRADTVARFCERFERFGFRADALVPTYGLAEATLLATATAGRPPFVAGFGTRALESHSLRRTQAGETGRDLVGCGAVADLRAKIVEPDTKKVLPDGRIGEIWLSGPSVTAGYWDKPGATETVFGARTADGQGPFLRTGDLGGLLDGELFVTGRLKDLLVLHGRNLHPQDIESELRAHHRELAGLHGAVFTAAGETDSELPESLVLLHEVRAHWGAERLAEVAAAMKVTVARTFGVPVGAALLVRPGGILRTTSGKVRRSAMRELYLAGELDPLLASEDPRLTAALTGARGAP</sequence>
<keyword evidence="2 4" id="KW-0436">Ligase</keyword>
<dbReference type="Pfam" id="PF00501">
    <property type="entry name" value="AMP-binding"/>
    <property type="match status" value="1"/>
</dbReference>
<evidence type="ECO:0000313" key="5">
    <source>
        <dbReference type="Proteomes" id="UP001496720"/>
    </source>
</evidence>
<reference evidence="4 5" key="1">
    <citation type="submission" date="2024-06" db="EMBL/GenBank/DDBJ databases">
        <title>The Natural Products Discovery Center: Release of the First 8490 Sequenced Strains for Exploring Actinobacteria Biosynthetic Diversity.</title>
        <authorList>
            <person name="Kalkreuter E."/>
            <person name="Kautsar S.A."/>
            <person name="Yang D."/>
            <person name="Bader C.D."/>
            <person name="Teijaro C.N."/>
            <person name="Fluegel L."/>
            <person name="Davis C.M."/>
            <person name="Simpson J.R."/>
            <person name="Lauterbach L."/>
            <person name="Steele A.D."/>
            <person name="Gui C."/>
            <person name="Meng S."/>
            <person name="Li G."/>
            <person name="Viehrig K."/>
            <person name="Ye F."/>
            <person name="Su P."/>
            <person name="Kiefer A.F."/>
            <person name="Nichols A."/>
            <person name="Cepeda A.J."/>
            <person name="Yan W."/>
            <person name="Fan B."/>
            <person name="Jiang Y."/>
            <person name="Adhikari A."/>
            <person name="Zheng C.-J."/>
            <person name="Schuster L."/>
            <person name="Cowan T.M."/>
            <person name="Smanski M.J."/>
            <person name="Chevrette M.G."/>
            <person name="De Carvalho L.P.S."/>
            <person name="Shen B."/>
        </authorList>
    </citation>
    <scope>NUCLEOTIDE SEQUENCE [LARGE SCALE GENOMIC DNA]</scope>
    <source>
        <strain evidence="4 5">NPDC001615</strain>
    </source>
</reference>
<organism evidence="4 5">
    <name type="scientific">Streptomyces violaceorubidus</name>
    <dbReference type="NCBI Taxonomy" id="284042"/>
    <lineage>
        <taxon>Bacteria</taxon>
        <taxon>Bacillati</taxon>
        <taxon>Actinomycetota</taxon>
        <taxon>Actinomycetes</taxon>
        <taxon>Kitasatosporales</taxon>
        <taxon>Streptomycetaceae</taxon>
        <taxon>Streptomyces</taxon>
    </lineage>
</organism>
<dbReference type="CDD" id="cd05931">
    <property type="entry name" value="FAAL"/>
    <property type="match status" value="1"/>
</dbReference>
<dbReference type="EMBL" id="JBEOZY010000056">
    <property type="protein sequence ID" value="MER6169099.1"/>
    <property type="molecule type" value="Genomic_DNA"/>
</dbReference>
<evidence type="ECO:0000259" key="3">
    <source>
        <dbReference type="Pfam" id="PF00501"/>
    </source>
</evidence>
<dbReference type="InterPro" id="IPR000873">
    <property type="entry name" value="AMP-dep_synth/lig_dom"/>
</dbReference>
<dbReference type="Proteomes" id="UP001496720">
    <property type="component" value="Unassembled WGS sequence"/>
</dbReference>